<keyword evidence="2" id="KW-1185">Reference proteome</keyword>
<evidence type="ECO:0000313" key="2">
    <source>
        <dbReference type="Proteomes" id="UP001054252"/>
    </source>
</evidence>
<evidence type="ECO:0000313" key="1">
    <source>
        <dbReference type="EMBL" id="GKV02794.1"/>
    </source>
</evidence>
<organism evidence="1 2">
    <name type="scientific">Rubroshorea leprosula</name>
    <dbReference type="NCBI Taxonomy" id="152421"/>
    <lineage>
        <taxon>Eukaryota</taxon>
        <taxon>Viridiplantae</taxon>
        <taxon>Streptophyta</taxon>
        <taxon>Embryophyta</taxon>
        <taxon>Tracheophyta</taxon>
        <taxon>Spermatophyta</taxon>
        <taxon>Magnoliopsida</taxon>
        <taxon>eudicotyledons</taxon>
        <taxon>Gunneridae</taxon>
        <taxon>Pentapetalae</taxon>
        <taxon>rosids</taxon>
        <taxon>malvids</taxon>
        <taxon>Malvales</taxon>
        <taxon>Dipterocarpaceae</taxon>
        <taxon>Rubroshorea</taxon>
    </lineage>
</organism>
<proteinExistence type="predicted"/>
<comment type="caution">
    <text evidence="1">The sequence shown here is derived from an EMBL/GenBank/DDBJ whole genome shotgun (WGS) entry which is preliminary data.</text>
</comment>
<accession>A0AAV5ISF9</accession>
<dbReference type="Proteomes" id="UP001054252">
    <property type="component" value="Unassembled WGS sequence"/>
</dbReference>
<sequence>MEVQRAGFGSCSQLFGQKFEHRCLVRVEKRRKAGSGFATGCEGAFNAQRAFNDPQRLETTIFEQGAINMVGNRCEEV</sequence>
<protein>
    <submittedName>
        <fullName evidence="1">Uncharacterized protein</fullName>
    </submittedName>
</protein>
<reference evidence="1 2" key="1">
    <citation type="journal article" date="2021" name="Commun. Biol.">
        <title>The genome of Shorea leprosula (Dipterocarpaceae) highlights the ecological relevance of drought in aseasonal tropical rainforests.</title>
        <authorList>
            <person name="Ng K.K.S."/>
            <person name="Kobayashi M.J."/>
            <person name="Fawcett J.A."/>
            <person name="Hatakeyama M."/>
            <person name="Paape T."/>
            <person name="Ng C.H."/>
            <person name="Ang C.C."/>
            <person name="Tnah L.H."/>
            <person name="Lee C.T."/>
            <person name="Nishiyama T."/>
            <person name="Sese J."/>
            <person name="O'Brien M.J."/>
            <person name="Copetti D."/>
            <person name="Mohd Noor M.I."/>
            <person name="Ong R.C."/>
            <person name="Putra M."/>
            <person name="Sireger I.Z."/>
            <person name="Indrioko S."/>
            <person name="Kosugi Y."/>
            <person name="Izuno A."/>
            <person name="Isagi Y."/>
            <person name="Lee S.L."/>
            <person name="Shimizu K.K."/>
        </authorList>
    </citation>
    <scope>NUCLEOTIDE SEQUENCE [LARGE SCALE GENOMIC DNA]</scope>
    <source>
        <strain evidence="1">214</strain>
    </source>
</reference>
<name>A0AAV5ISF9_9ROSI</name>
<dbReference type="AlphaFoldDB" id="A0AAV5ISF9"/>
<gene>
    <name evidence="1" type="ORF">SLEP1_g15184</name>
</gene>
<dbReference type="EMBL" id="BPVZ01000019">
    <property type="protein sequence ID" value="GKV02794.1"/>
    <property type="molecule type" value="Genomic_DNA"/>
</dbReference>